<dbReference type="SUPFAM" id="SSF56281">
    <property type="entry name" value="Metallo-hydrolase/oxidoreductase"/>
    <property type="match status" value="1"/>
</dbReference>
<dbReference type="InterPro" id="IPR052020">
    <property type="entry name" value="Cyclic_di-GMP/3'3'-cGAMP_PDE"/>
</dbReference>
<gene>
    <name evidence="3" type="ORF">M947_07115</name>
</gene>
<dbReference type="Proteomes" id="UP000015520">
    <property type="component" value="Unassembled WGS sequence"/>
</dbReference>
<dbReference type="PROSITE" id="PS51832">
    <property type="entry name" value="HD_GYP"/>
    <property type="match status" value="1"/>
</dbReference>
<dbReference type="STRING" id="1172190.M947_07115"/>
<dbReference type="eggNOG" id="COG2203">
    <property type="taxonomic scope" value="Bacteria"/>
</dbReference>
<dbReference type="Pfam" id="PF02112">
    <property type="entry name" value="PDEase_II"/>
    <property type="match status" value="1"/>
</dbReference>
<dbReference type="InterPro" id="IPR000396">
    <property type="entry name" value="Pdiesterase2"/>
</dbReference>
<evidence type="ECO:0000313" key="4">
    <source>
        <dbReference type="Proteomes" id="UP000015520"/>
    </source>
</evidence>
<dbReference type="PANTHER" id="PTHR45228:SF9">
    <property type="entry name" value="3'3'-CGAMP-SPECIFIC PHOSPHODIESTERASE 2"/>
    <property type="match status" value="1"/>
</dbReference>
<dbReference type="GO" id="GO:0004115">
    <property type="term" value="F:3',5'-cyclic-AMP phosphodiesterase activity"/>
    <property type="evidence" value="ECO:0007669"/>
    <property type="project" value="InterPro"/>
</dbReference>
<dbReference type="PRINTS" id="PR00388">
    <property type="entry name" value="PDIESTERASE2"/>
</dbReference>
<feature type="domain" description="HD-GYP" evidence="2">
    <location>
        <begin position="172"/>
        <end position="369"/>
    </location>
</feature>
<comment type="caution">
    <text evidence="3">The sequence shown here is derived from an EMBL/GenBank/DDBJ whole genome shotgun (WGS) entry which is preliminary data.</text>
</comment>
<dbReference type="Gene3D" id="1.10.3210.10">
    <property type="entry name" value="Hypothetical protein af1432"/>
    <property type="match status" value="1"/>
</dbReference>
<dbReference type="InterPro" id="IPR037522">
    <property type="entry name" value="HD_GYP_dom"/>
</dbReference>
<sequence>MKKIQRSLGANEILQMIFTYMTEVSSLREHDDIIFVLANMGKALTNADRCTVWVVDGEEIWTKVAHGMDPIRLPINSGIVGHSITTGEKIIIDDVYKDERFNPDIDKKTLYRTRSMMVIPMFDNDDEIIGAFQVINHLGEDGIFDKRDMERLMLASTYAAETLVAASLSKEIEETQKEVVFTMGAIGESRSKETGNHVKRVAAYSKILALAYGMDESEAELLKQASPMHDIGKIAIPDTILNKPGRFNDEERAIMDTHAELGYAMIKDSKRPLLKAASIVAYEHHEKYNGQGYPRKTKGEEIHIYGRITALADVFDALGSDRVYKKAWDDERIFKLLKEERGEHFDPVLIDLFFENLDEILAVRQKYKDIYQEIAPKERDAQEIQILGAYGTKAKGFGTSSFLLNKYNVIDAGNILATLNEESIHLETIWVTHSHLDHISDIAFVLDNFFSLRSKTLTIKALPATIKALKKHFFNDLIWPDFSKINLVNSKLKALTYEEIEIGVEYSLNESDSIRAFNTDHTVPSCGYIFTRDKDSVLITADTYSLENVVEIIESQKNINAIVIECSFPSSMPKLAKESKHLTPTLLFEGIDKINREDIKLYINHIKPSYIDEIVREIKEYRGKMTPTILKDEDFINFSKKLLT</sequence>
<dbReference type="Pfam" id="PF01590">
    <property type="entry name" value="GAF"/>
    <property type="match status" value="1"/>
</dbReference>
<accession>T0L0E1</accession>
<dbReference type="GO" id="GO:0006198">
    <property type="term" value="P:cAMP catabolic process"/>
    <property type="evidence" value="ECO:0007669"/>
    <property type="project" value="InterPro"/>
</dbReference>
<dbReference type="InterPro" id="IPR003607">
    <property type="entry name" value="HD/PDEase_dom"/>
</dbReference>
<dbReference type="SMART" id="SM00065">
    <property type="entry name" value="GAF"/>
    <property type="match status" value="1"/>
</dbReference>
<name>T0L0E1_9BACT</name>
<dbReference type="PANTHER" id="PTHR45228">
    <property type="entry name" value="CYCLIC DI-GMP PHOSPHODIESTERASE TM_0186-RELATED"/>
    <property type="match status" value="1"/>
</dbReference>
<organism evidence="3 4">
    <name type="scientific">Sulfurimonas hongkongensis</name>
    <dbReference type="NCBI Taxonomy" id="1172190"/>
    <lineage>
        <taxon>Bacteria</taxon>
        <taxon>Pseudomonadati</taxon>
        <taxon>Campylobacterota</taxon>
        <taxon>Epsilonproteobacteria</taxon>
        <taxon>Campylobacterales</taxon>
        <taxon>Sulfurimonadaceae</taxon>
        <taxon>Sulfurimonas</taxon>
    </lineage>
</organism>
<dbReference type="InterPro" id="IPR003018">
    <property type="entry name" value="GAF"/>
</dbReference>
<dbReference type="InterPro" id="IPR006674">
    <property type="entry name" value="HD_domain"/>
</dbReference>
<evidence type="ECO:0000313" key="3">
    <source>
        <dbReference type="EMBL" id="EQB39233.1"/>
    </source>
</evidence>
<dbReference type="PROSITE" id="PS51831">
    <property type="entry name" value="HD"/>
    <property type="match status" value="1"/>
</dbReference>
<dbReference type="SUPFAM" id="SSF109604">
    <property type="entry name" value="HD-domain/PDEase-like"/>
    <property type="match status" value="1"/>
</dbReference>
<dbReference type="InterPro" id="IPR029016">
    <property type="entry name" value="GAF-like_dom_sf"/>
</dbReference>
<dbReference type="Gene3D" id="3.60.15.10">
    <property type="entry name" value="Ribonuclease Z/Hydroxyacylglutathione hydrolase-like"/>
    <property type="match status" value="1"/>
</dbReference>
<keyword evidence="4" id="KW-1185">Reference proteome</keyword>
<dbReference type="SMART" id="SM00471">
    <property type="entry name" value="HDc"/>
    <property type="match status" value="1"/>
</dbReference>
<evidence type="ECO:0000259" key="2">
    <source>
        <dbReference type="PROSITE" id="PS51832"/>
    </source>
</evidence>
<dbReference type="OrthoDB" id="9781223at2"/>
<dbReference type="CDD" id="cd00077">
    <property type="entry name" value="HDc"/>
    <property type="match status" value="1"/>
</dbReference>
<proteinExistence type="predicted"/>
<protein>
    <submittedName>
        <fullName evidence="3">Diguanylate cyclase</fullName>
    </submittedName>
</protein>
<dbReference type="Pfam" id="PF13487">
    <property type="entry name" value="HD_5"/>
    <property type="match status" value="1"/>
</dbReference>
<dbReference type="Gene3D" id="3.30.450.40">
    <property type="match status" value="1"/>
</dbReference>
<dbReference type="eggNOG" id="COG3437">
    <property type="taxonomic scope" value="Bacteria"/>
</dbReference>
<dbReference type="InterPro" id="IPR036866">
    <property type="entry name" value="RibonucZ/Hydroxyglut_hydro"/>
</dbReference>
<dbReference type="SUPFAM" id="SSF55781">
    <property type="entry name" value="GAF domain-like"/>
    <property type="match status" value="1"/>
</dbReference>
<feature type="domain" description="HD" evidence="1">
    <location>
        <begin position="194"/>
        <end position="318"/>
    </location>
</feature>
<dbReference type="RefSeq" id="WP_021287680.1">
    <property type="nucleotide sequence ID" value="NZ_AUPZ01000009.1"/>
</dbReference>
<dbReference type="CDD" id="cd07735">
    <property type="entry name" value="class_II_PDE_MBL-fold"/>
    <property type="match status" value="1"/>
</dbReference>
<dbReference type="PATRIC" id="fig|1172190.3.peg.1375"/>
<dbReference type="AlphaFoldDB" id="T0L0E1"/>
<evidence type="ECO:0000259" key="1">
    <source>
        <dbReference type="PROSITE" id="PS51831"/>
    </source>
</evidence>
<dbReference type="EMBL" id="AUPZ01000009">
    <property type="protein sequence ID" value="EQB39233.1"/>
    <property type="molecule type" value="Genomic_DNA"/>
</dbReference>
<reference evidence="3 4" key="1">
    <citation type="submission" date="2013-07" db="EMBL/GenBank/DDBJ databases">
        <title>Sulfurimonas hongkongensis AST-10 Genome Sequencing.</title>
        <authorList>
            <person name="Cai L."/>
            <person name="Zhang T."/>
        </authorList>
    </citation>
    <scope>NUCLEOTIDE SEQUENCE [LARGE SCALE GENOMIC DNA]</scope>
    <source>
        <strain evidence="3 4">AST-10</strain>
    </source>
</reference>
<dbReference type="eggNOG" id="COG1234">
    <property type="taxonomic scope" value="Bacteria"/>
</dbReference>